<sequence>MNYFTPKEMISLLVLLASAVAAECPAGYEVVGSTCIHRSSNGYLKYDDAVAYCHQNFGRLPVLHDCASFTDVATYVDDGESSAATNGYWLGANSLSASRVWQWSDGSAVQMGAPYWAANTVSVEREPSGLSPSNVEENCALISPHRGWSVHDYPCEEAGVYPVCSRIPIRGLCAHPFVLVGTQCVHVIQAEHHWGAARTQCGLIGGDLIILDDCDQYRKVNLYLTKQGKQTGFVWMYRFSNTMCNSTRRVICETRPL</sequence>
<feature type="signal peptide" evidence="1">
    <location>
        <begin position="1"/>
        <end position="21"/>
    </location>
</feature>
<dbReference type="KEGG" id="hazt:108669134"/>
<proteinExistence type="predicted"/>
<protein>
    <submittedName>
        <fullName evidence="4">C-type mannose receptor 2-like</fullName>
    </submittedName>
</protein>
<dbReference type="PANTHER" id="PTHR22801:SF63">
    <property type="entry name" value="C-TYPE LECTIN DOMAIN-CONTAINING PROTEIN"/>
    <property type="match status" value="1"/>
</dbReference>
<dbReference type="Gene3D" id="3.10.100.10">
    <property type="entry name" value="Mannose-Binding Protein A, subunit A"/>
    <property type="match status" value="1"/>
</dbReference>
<dbReference type="AlphaFoldDB" id="A0A8B7NEN4"/>
<dbReference type="SMART" id="SM00034">
    <property type="entry name" value="CLECT"/>
    <property type="match status" value="1"/>
</dbReference>
<feature type="domain" description="C-type lectin" evidence="2">
    <location>
        <begin position="31"/>
        <end position="149"/>
    </location>
</feature>
<name>A0A8B7NEN4_HYAAZ</name>
<evidence type="ECO:0000313" key="3">
    <source>
        <dbReference type="Proteomes" id="UP000694843"/>
    </source>
</evidence>
<evidence type="ECO:0000259" key="2">
    <source>
        <dbReference type="PROSITE" id="PS50041"/>
    </source>
</evidence>
<gene>
    <name evidence="4" type="primary">LOC108669134</name>
</gene>
<dbReference type="SUPFAM" id="SSF56436">
    <property type="entry name" value="C-type lectin-like"/>
    <property type="match status" value="2"/>
</dbReference>
<dbReference type="GeneID" id="108669134"/>
<dbReference type="InterPro" id="IPR016187">
    <property type="entry name" value="CTDL_fold"/>
</dbReference>
<dbReference type="InterPro" id="IPR016186">
    <property type="entry name" value="C-type_lectin-like/link_sf"/>
</dbReference>
<evidence type="ECO:0000313" key="4">
    <source>
        <dbReference type="RefSeq" id="XP_018011921.1"/>
    </source>
</evidence>
<dbReference type="RefSeq" id="XP_018011921.1">
    <property type="nucleotide sequence ID" value="XM_018156432.2"/>
</dbReference>
<dbReference type="Pfam" id="PF00059">
    <property type="entry name" value="Lectin_C"/>
    <property type="match status" value="1"/>
</dbReference>
<reference evidence="4" key="1">
    <citation type="submission" date="2025-08" db="UniProtKB">
        <authorList>
            <consortium name="RefSeq"/>
        </authorList>
    </citation>
    <scope>IDENTIFICATION</scope>
    <source>
        <tissue evidence="4">Whole organism</tissue>
    </source>
</reference>
<accession>A0A8B7NEN4</accession>
<keyword evidence="3" id="KW-1185">Reference proteome</keyword>
<dbReference type="PROSITE" id="PS50041">
    <property type="entry name" value="C_TYPE_LECTIN_2"/>
    <property type="match status" value="1"/>
</dbReference>
<dbReference type="CDD" id="cd00037">
    <property type="entry name" value="CLECT"/>
    <property type="match status" value="1"/>
</dbReference>
<organism evidence="3 4">
    <name type="scientific">Hyalella azteca</name>
    <name type="common">Amphipod</name>
    <dbReference type="NCBI Taxonomy" id="294128"/>
    <lineage>
        <taxon>Eukaryota</taxon>
        <taxon>Metazoa</taxon>
        <taxon>Ecdysozoa</taxon>
        <taxon>Arthropoda</taxon>
        <taxon>Crustacea</taxon>
        <taxon>Multicrustacea</taxon>
        <taxon>Malacostraca</taxon>
        <taxon>Eumalacostraca</taxon>
        <taxon>Peracarida</taxon>
        <taxon>Amphipoda</taxon>
        <taxon>Senticaudata</taxon>
        <taxon>Talitrida</taxon>
        <taxon>Talitroidea</taxon>
        <taxon>Hyalellidae</taxon>
        <taxon>Hyalella</taxon>
    </lineage>
</organism>
<dbReference type="PANTHER" id="PTHR22801">
    <property type="entry name" value="LITHOSTATHINE"/>
    <property type="match status" value="1"/>
</dbReference>
<evidence type="ECO:0000256" key="1">
    <source>
        <dbReference type="SAM" id="SignalP"/>
    </source>
</evidence>
<feature type="chain" id="PRO_5034509955" evidence="1">
    <location>
        <begin position="22"/>
        <end position="257"/>
    </location>
</feature>
<keyword evidence="1" id="KW-0732">Signal</keyword>
<dbReference type="InterPro" id="IPR050801">
    <property type="entry name" value="Ca-Dep_Lectins_ImmuneDev"/>
</dbReference>
<dbReference type="InterPro" id="IPR001304">
    <property type="entry name" value="C-type_lectin-like"/>
</dbReference>
<dbReference type="Proteomes" id="UP000694843">
    <property type="component" value="Unplaced"/>
</dbReference>
<dbReference type="OMA" id="NDIECWV"/>